<dbReference type="Proteomes" id="UP000282837">
    <property type="component" value="Unassembled WGS sequence"/>
</dbReference>
<comment type="pathway">
    <text evidence="1 5">Carbohydrate metabolism; hexose metabolism.</text>
</comment>
<dbReference type="NCBIfam" id="NF008277">
    <property type="entry name" value="PRK11055.1"/>
    <property type="match status" value="1"/>
</dbReference>
<feature type="active site" description="Proton donor" evidence="6">
    <location>
        <position position="203"/>
    </location>
</feature>
<keyword evidence="4 5" id="KW-0119">Carbohydrate metabolism</keyword>
<evidence type="ECO:0000313" key="10">
    <source>
        <dbReference type="EMBL" id="RVU04066.1"/>
    </source>
</evidence>
<sequence length="382" mass="40447">MTKVSLLVTALGFGLGLAGVAQAASADQAVAGKLNDGTPVPVITLKGKNGVSAKILAYGATLQSFVGPDAKGRLADVALGYDDLDSYIHHPNYFGATIGRYANRIAGGRFTLDGQTYQLPQNDGPNSLHGGGKGFDKVLWKVVKVESGPVAKLVLTHSSPDGDLGYPGNLQASVTYTLDDKGNLGITFEASTDKPTIINMTNHALFNVAGEGAKGGAMDNVLTIPASTYTPVDAKLIPTGELRKVAGTVFDFRKARRIADGLRDGHDQQIIYGRGYDHNFAIDKGLTPDMKLVARLADPASGRVLEVLSTQPGVQFYSGNFLDGTLVGKGGHLYRMGDGIALEPQKFPDAPNQSAFLSTRLDPGKPYRHTMIYRLTTNAASR</sequence>
<dbReference type="InterPro" id="IPR047215">
    <property type="entry name" value="Galactose_mutarotase-like"/>
</dbReference>
<evidence type="ECO:0000256" key="3">
    <source>
        <dbReference type="ARBA" id="ARBA00023235"/>
    </source>
</evidence>
<dbReference type="GO" id="GO:0004034">
    <property type="term" value="F:aldose 1-epimerase activity"/>
    <property type="evidence" value="ECO:0007669"/>
    <property type="project" value="UniProtKB-EC"/>
</dbReference>
<dbReference type="CDD" id="cd09019">
    <property type="entry name" value="galactose_mutarotase_like"/>
    <property type="match status" value="1"/>
</dbReference>
<keyword evidence="3 5" id="KW-0413">Isomerase</keyword>
<comment type="similarity">
    <text evidence="2 5">Belongs to the aldose epimerase family.</text>
</comment>
<evidence type="ECO:0000256" key="9">
    <source>
        <dbReference type="SAM" id="SignalP"/>
    </source>
</evidence>
<dbReference type="PANTHER" id="PTHR10091:SF0">
    <property type="entry name" value="GALACTOSE MUTAROTASE"/>
    <property type="match status" value="1"/>
</dbReference>
<dbReference type="InterPro" id="IPR011013">
    <property type="entry name" value="Gal_mutarotase_sf_dom"/>
</dbReference>
<evidence type="ECO:0000256" key="2">
    <source>
        <dbReference type="ARBA" id="ARBA00006206"/>
    </source>
</evidence>
<gene>
    <name evidence="10" type="ORF">EOE18_12865</name>
</gene>
<dbReference type="RefSeq" id="WP_127710150.1">
    <property type="nucleotide sequence ID" value="NZ_SACO01000010.1"/>
</dbReference>
<proteinExistence type="inferred from homology"/>
<evidence type="ECO:0000256" key="8">
    <source>
        <dbReference type="PIRSR" id="PIRSR005096-3"/>
    </source>
</evidence>
<evidence type="ECO:0000256" key="7">
    <source>
        <dbReference type="PIRSR" id="PIRSR005096-2"/>
    </source>
</evidence>
<organism evidence="10 11">
    <name type="scientific">Novosphingobium umbonatum</name>
    <dbReference type="NCBI Taxonomy" id="1908524"/>
    <lineage>
        <taxon>Bacteria</taxon>
        <taxon>Pseudomonadati</taxon>
        <taxon>Pseudomonadota</taxon>
        <taxon>Alphaproteobacteria</taxon>
        <taxon>Sphingomonadales</taxon>
        <taxon>Sphingomonadaceae</taxon>
        <taxon>Novosphingobium</taxon>
    </lineage>
</organism>
<dbReference type="UniPathway" id="UPA00242"/>
<keyword evidence="11" id="KW-1185">Reference proteome</keyword>
<dbReference type="EMBL" id="SACO01000010">
    <property type="protein sequence ID" value="RVU04066.1"/>
    <property type="molecule type" value="Genomic_DNA"/>
</dbReference>
<evidence type="ECO:0000256" key="5">
    <source>
        <dbReference type="PIRNR" id="PIRNR005096"/>
    </source>
</evidence>
<feature type="binding site" evidence="7">
    <location>
        <position position="277"/>
    </location>
    <ligand>
        <name>beta-D-galactose</name>
        <dbReference type="ChEBI" id="CHEBI:27667"/>
    </ligand>
</feature>
<comment type="catalytic activity">
    <reaction evidence="5">
        <text>alpha-D-glucose = beta-D-glucose</text>
        <dbReference type="Rhea" id="RHEA:10264"/>
        <dbReference type="ChEBI" id="CHEBI:15903"/>
        <dbReference type="ChEBI" id="CHEBI:17925"/>
        <dbReference type="EC" id="5.1.3.3"/>
    </reaction>
</comment>
<dbReference type="InterPro" id="IPR014718">
    <property type="entry name" value="GH-type_carb-bd"/>
</dbReference>
<protein>
    <recommendedName>
        <fullName evidence="5">Aldose 1-epimerase</fullName>
        <ecNumber evidence="5">5.1.3.3</ecNumber>
    </recommendedName>
</protein>
<dbReference type="GO" id="GO:0030246">
    <property type="term" value="F:carbohydrate binding"/>
    <property type="evidence" value="ECO:0007669"/>
    <property type="project" value="InterPro"/>
</dbReference>
<dbReference type="InterPro" id="IPR015443">
    <property type="entry name" value="Aldose_1-epimerase"/>
</dbReference>
<feature type="active site" description="Proton acceptor" evidence="6">
    <location>
        <position position="343"/>
    </location>
</feature>
<dbReference type="GO" id="GO:0005737">
    <property type="term" value="C:cytoplasm"/>
    <property type="evidence" value="ECO:0007669"/>
    <property type="project" value="TreeGrafter"/>
</dbReference>
<reference evidence="10 11" key="1">
    <citation type="submission" date="2019-01" db="EMBL/GenBank/DDBJ databases">
        <authorList>
            <person name="Chen W.-M."/>
        </authorList>
    </citation>
    <scope>NUCLEOTIDE SEQUENCE [LARGE SCALE GENOMIC DNA]</scope>
    <source>
        <strain evidence="10 11">FSY-9</strain>
    </source>
</reference>
<dbReference type="PANTHER" id="PTHR10091">
    <property type="entry name" value="ALDOSE-1-EPIMERASE"/>
    <property type="match status" value="1"/>
</dbReference>
<dbReference type="Gene3D" id="2.70.98.10">
    <property type="match status" value="1"/>
</dbReference>
<evidence type="ECO:0000313" key="11">
    <source>
        <dbReference type="Proteomes" id="UP000282837"/>
    </source>
</evidence>
<dbReference type="InterPro" id="IPR008183">
    <property type="entry name" value="Aldose_1/G6P_1-epimerase"/>
</dbReference>
<dbReference type="EC" id="5.1.3.3" evidence="5"/>
<evidence type="ECO:0000256" key="1">
    <source>
        <dbReference type="ARBA" id="ARBA00005028"/>
    </source>
</evidence>
<feature type="signal peptide" evidence="9">
    <location>
        <begin position="1"/>
        <end position="23"/>
    </location>
</feature>
<keyword evidence="9" id="KW-0732">Signal</keyword>
<evidence type="ECO:0000256" key="6">
    <source>
        <dbReference type="PIRSR" id="PIRSR005096-1"/>
    </source>
</evidence>
<name>A0A3S3TLX5_9SPHN</name>
<dbReference type="SUPFAM" id="SSF74650">
    <property type="entry name" value="Galactose mutarotase-like"/>
    <property type="match status" value="1"/>
</dbReference>
<accession>A0A3S3TLX5</accession>
<dbReference type="OrthoDB" id="9779408at2"/>
<dbReference type="GO" id="GO:0006006">
    <property type="term" value="P:glucose metabolic process"/>
    <property type="evidence" value="ECO:0007669"/>
    <property type="project" value="TreeGrafter"/>
</dbReference>
<evidence type="ECO:0000256" key="4">
    <source>
        <dbReference type="ARBA" id="ARBA00023277"/>
    </source>
</evidence>
<feature type="chain" id="PRO_5018700015" description="Aldose 1-epimerase" evidence="9">
    <location>
        <begin position="24"/>
        <end position="382"/>
    </location>
</feature>
<dbReference type="AlphaFoldDB" id="A0A3S3TLX5"/>
<comment type="caution">
    <text evidence="10">The sequence shown here is derived from an EMBL/GenBank/DDBJ whole genome shotgun (WGS) entry which is preliminary data.</text>
</comment>
<dbReference type="PIRSF" id="PIRSF005096">
    <property type="entry name" value="GALM"/>
    <property type="match status" value="1"/>
</dbReference>
<dbReference type="GO" id="GO:0033499">
    <property type="term" value="P:galactose catabolic process via UDP-galactose, Leloir pathway"/>
    <property type="evidence" value="ECO:0007669"/>
    <property type="project" value="TreeGrafter"/>
</dbReference>
<feature type="binding site" evidence="8">
    <location>
        <begin position="103"/>
        <end position="104"/>
    </location>
    <ligand>
        <name>beta-D-galactose</name>
        <dbReference type="ChEBI" id="CHEBI:27667"/>
    </ligand>
</feature>
<dbReference type="Pfam" id="PF01263">
    <property type="entry name" value="Aldose_epim"/>
    <property type="match status" value="1"/>
</dbReference>